<keyword evidence="1 12" id="KW-0240">DNA-directed RNA polymerase</keyword>
<dbReference type="Gene3D" id="3.40.1360.10">
    <property type="match status" value="1"/>
</dbReference>
<comment type="catalytic activity">
    <reaction evidence="12">
        <text>ssDNA + n NTP = ssDNA/pppN(pN)n-1 hybrid + (n-1) diphosphate.</text>
        <dbReference type="EC" id="2.7.7.101"/>
    </reaction>
</comment>
<dbReference type="GO" id="GO:0005737">
    <property type="term" value="C:cytoplasm"/>
    <property type="evidence" value="ECO:0007669"/>
    <property type="project" value="TreeGrafter"/>
</dbReference>
<dbReference type="Pfam" id="PF10410">
    <property type="entry name" value="DnaB_bind"/>
    <property type="match status" value="1"/>
</dbReference>
<evidence type="ECO:0000256" key="6">
    <source>
        <dbReference type="ARBA" id="ARBA00022723"/>
    </source>
</evidence>
<dbReference type="GO" id="GO:1990077">
    <property type="term" value="C:primosome complex"/>
    <property type="evidence" value="ECO:0007669"/>
    <property type="project" value="UniProtKB-KW"/>
</dbReference>
<evidence type="ECO:0000256" key="3">
    <source>
        <dbReference type="ARBA" id="ARBA00022679"/>
    </source>
</evidence>
<dbReference type="Pfam" id="PF13155">
    <property type="entry name" value="Toprim_2"/>
    <property type="match status" value="1"/>
</dbReference>
<evidence type="ECO:0000256" key="5">
    <source>
        <dbReference type="ARBA" id="ARBA00022705"/>
    </source>
</evidence>
<comment type="function">
    <text evidence="12">RNA polymerase that catalyzes the synthesis of short RNA molecules used as primers for DNA polymerase during DNA replication.</text>
</comment>
<dbReference type="CDD" id="cd03364">
    <property type="entry name" value="TOPRIM_DnaG_primases"/>
    <property type="match status" value="1"/>
</dbReference>
<dbReference type="RefSeq" id="WP_168719607.1">
    <property type="nucleotide sequence ID" value="NZ_CP042909.1"/>
</dbReference>
<dbReference type="GO" id="GO:0003677">
    <property type="term" value="F:DNA binding"/>
    <property type="evidence" value="ECO:0007669"/>
    <property type="project" value="UniProtKB-KW"/>
</dbReference>
<dbReference type="InterPro" id="IPR034151">
    <property type="entry name" value="TOPRIM_DnaG_bac"/>
</dbReference>
<dbReference type="GO" id="GO:0003899">
    <property type="term" value="F:DNA-directed RNA polymerase activity"/>
    <property type="evidence" value="ECO:0007669"/>
    <property type="project" value="UniProtKB-UniRule"/>
</dbReference>
<keyword evidence="11 12" id="KW-0804">Transcription</keyword>
<dbReference type="InterPro" id="IPR036977">
    <property type="entry name" value="DNA_primase_Znf_CHC2"/>
</dbReference>
<dbReference type="HAMAP" id="MF_00974">
    <property type="entry name" value="DNA_primase_DnaG"/>
    <property type="match status" value="1"/>
</dbReference>
<dbReference type="EC" id="2.7.7.101" evidence="12"/>
<evidence type="ECO:0000313" key="15">
    <source>
        <dbReference type="Proteomes" id="UP000501253"/>
    </source>
</evidence>
<dbReference type="InterPro" id="IPR030846">
    <property type="entry name" value="DnaG_bac"/>
</dbReference>
<dbReference type="FunFam" id="3.90.980.10:FF:000001">
    <property type="entry name" value="DNA primase"/>
    <property type="match status" value="1"/>
</dbReference>
<evidence type="ECO:0000256" key="8">
    <source>
        <dbReference type="ARBA" id="ARBA00022833"/>
    </source>
</evidence>
<dbReference type="FunFam" id="3.90.580.10:FF:000001">
    <property type="entry name" value="DNA primase"/>
    <property type="match status" value="1"/>
</dbReference>
<protein>
    <recommendedName>
        <fullName evidence="12">DNA primase</fullName>
        <ecNumber evidence="12">2.7.7.101</ecNumber>
    </recommendedName>
</protein>
<comment type="subunit">
    <text evidence="12">Monomer. Interacts with DnaB.</text>
</comment>
<evidence type="ECO:0000256" key="9">
    <source>
        <dbReference type="ARBA" id="ARBA00022842"/>
    </source>
</evidence>
<dbReference type="SUPFAM" id="SSF57783">
    <property type="entry name" value="Zinc beta-ribbon"/>
    <property type="match status" value="1"/>
</dbReference>
<feature type="zinc finger region" description="CHC2-type" evidence="12">
    <location>
        <begin position="37"/>
        <end position="61"/>
    </location>
</feature>
<dbReference type="NCBIfam" id="TIGR01391">
    <property type="entry name" value="dnaG"/>
    <property type="match status" value="1"/>
</dbReference>
<keyword evidence="5 12" id="KW-0235">DNA replication</keyword>
<dbReference type="SMART" id="SM00493">
    <property type="entry name" value="TOPRIM"/>
    <property type="match status" value="1"/>
</dbReference>
<evidence type="ECO:0000256" key="7">
    <source>
        <dbReference type="ARBA" id="ARBA00022771"/>
    </source>
</evidence>
<dbReference type="InterPro" id="IPR006171">
    <property type="entry name" value="TOPRIM_dom"/>
</dbReference>
<dbReference type="InterPro" id="IPR013264">
    <property type="entry name" value="DNAG_N"/>
</dbReference>
<keyword evidence="7 12" id="KW-0863">Zinc-finger</keyword>
<dbReference type="GO" id="GO:0000428">
    <property type="term" value="C:DNA-directed RNA polymerase complex"/>
    <property type="evidence" value="ECO:0007669"/>
    <property type="project" value="UniProtKB-KW"/>
</dbReference>
<dbReference type="InterPro" id="IPR002694">
    <property type="entry name" value="Znf_CHC2"/>
</dbReference>
<accession>A0A6H1WSX9</accession>
<gene>
    <name evidence="12 14" type="primary">dnaG</name>
    <name evidence="14" type="ORF">FVE67_05325</name>
</gene>
<feature type="domain" description="Toprim" evidence="13">
    <location>
        <begin position="253"/>
        <end position="336"/>
    </location>
</feature>
<proteinExistence type="inferred from homology"/>
<keyword evidence="4 12" id="KW-0548">Nucleotidyltransferase</keyword>
<evidence type="ECO:0000256" key="2">
    <source>
        <dbReference type="ARBA" id="ARBA00022515"/>
    </source>
</evidence>
<name>A0A6H1WSX9_9BACT</name>
<keyword evidence="2 12" id="KW-0639">Primosome</keyword>
<evidence type="ECO:0000256" key="12">
    <source>
        <dbReference type="HAMAP-Rule" id="MF_00974"/>
    </source>
</evidence>
<keyword evidence="9" id="KW-0460">Magnesium</keyword>
<dbReference type="Gene3D" id="3.90.580.10">
    <property type="entry name" value="Zinc finger, CHC2-type domain"/>
    <property type="match status" value="1"/>
</dbReference>
<evidence type="ECO:0000256" key="11">
    <source>
        <dbReference type="ARBA" id="ARBA00023163"/>
    </source>
</evidence>
<dbReference type="Gene3D" id="3.90.980.10">
    <property type="entry name" value="DNA primase, catalytic core, N-terminal domain"/>
    <property type="match status" value="1"/>
</dbReference>
<evidence type="ECO:0000256" key="10">
    <source>
        <dbReference type="ARBA" id="ARBA00023125"/>
    </source>
</evidence>
<dbReference type="KEGG" id="tmai:FVE67_05325"/>
<evidence type="ECO:0000259" key="13">
    <source>
        <dbReference type="PROSITE" id="PS50880"/>
    </source>
</evidence>
<reference evidence="14 15" key="1">
    <citation type="submission" date="2019-08" db="EMBL/GenBank/DDBJ databases">
        <title>Complete genome sequence of Thermosulfurimonas marina SU872T, an anaerobic thermophilic chemolithoautotrophic bacterium isolated from a shallow marine hydrothermal vent.</title>
        <authorList>
            <person name="Allioux M."/>
            <person name="Jebbar M."/>
            <person name="Slobodkina G."/>
            <person name="Slobodkin A."/>
            <person name="Moalic Y."/>
            <person name="Frolova A."/>
            <person name="Shao Z."/>
            <person name="Alain K."/>
        </authorList>
    </citation>
    <scope>NUCLEOTIDE SEQUENCE [LARGE SCALE GENOMIC DNA]</scope>
    <source>
        <strain evidence="14 15">SU872</strain>
    </source>
</reference>
<comment type="domain">
    <text evidence="12">Contains an N-terminal zinc-binding domain, a central core domain that contains the primase activity, and a C-terminal DnaB-binding domain.</text>
</comment>
<sequence>MSLREAALRLRESINIVDLISEFVALKKRGRNYVGLCPFHSETKPSFTVSEEKQIFYCFGCGAGGDVIGFYMRVNGLSFGEAVRELARRYHLPLPSELRESAESGEHRELYRINERAVRFFERMLGAPEGKAAREYLRGRGLSEDLRRTFLLGYAPSDGGALTSHLRLAGVDLALAEKAGVLARREDGTYYDRFRGRLIFPIRDLSGRVVAFGGRIVGEGEPKYLNSPESPIYHKSRVLYGLYEARPFIREKGHGLVVEGYFDLLSLWEHGFRHTVATCGTALTEDHVRLLKRFSRDWYLVFDGDEAGRKAAARAVGLFFSQGLFPRVVFLPEGEDPDSLVRKAPAALSEALEQAEEPLSFLVEYLLRIYGRGPEGKAQVVREIREILGRLPDPVLRHEYLRRAARKLDLPEGLLLSPRCPQRETLSQEREGAPWGRLLLQFLLQWPSRAEELAALSPEEFLEDPEKTLYEEVLSALREGISPERLTFVEGILQSLFSELLFSPPLEASPEEVLAQIRAWILRRRFEAQARDLRRTIRELEARGRHQEVAGLLRAYTELCRRFPKECQGEGVYEPLQKGS</sequence>
<dbReference type="AlphaFoldDB" id="A0A6H1WSX9"/>
<keyword evidence="15" id="KW-1185">Reference proteome</keyword>
<dbReference type="GO" id="GO:0006269">
    <property type="term" value="P:DNA replication, synthesis of primer"/>
    <property type="evidence" value="ECO:0007669"/>
    <property type="project" value="UniProtKB-UniRule"/>
</dbReference>
<dbReference type="PANTHER" id="PTHR30313">
    <property type="entry name" value="DNA PRIMASE"/>
    <property type="match status" value="1"/>
</dbReference>
<dbReference type="EMBL" id="CP042909">
    <property type="protein sequence ID" value="QJA06259.1"/>
    <property type="molecule type" value="Genomic_DNA"/>
</dbReference>
<dbReference type="FunFam" id="3.40.1360.10:FF:000002">
    <property type="entry name" value="DNA primase"/>
    <property type="match status" value="1"/>
</dbReference>
<keyword evidence="8 12" id="KW-0862">Zinc</keyword>
<keyword evidence="10 12" id="KW-0238">DNA-binding</keyword>
<dbReference type="InterPro" id="IPR019475">
    <property type="entry name" value="DNA_primase_DnaB-bd"/>
</dbReference>
<evidence type="ECO:0000313" key="14">
    <source>
        <dbReference type="EMBL" id="QJA06259.1"/>
    </source>
</evidence>
<dbReference type="Proteomes" id="UP000501253">
    <property type="component" value="Chromosome"/>
</dbReference>
<keyword evidence="3 12" id="KW-0808">Transferase</keyword>
<dbReference type="Pfam" id="PF01807">
    <property type="entry name" value="Zn_ribbon_DnaG"/>
    <property type="match status" value="1"/>
</dbReference>
<evidence type="ECO:0000256" key="1">
    <source>
        <dbReference type="ARBA" id="ARBA00022478"/>
    </source>
</evidence>
<comment type="cofactor">
    <cofactor evidence="12">
        <name>Zn(2+)</name>
        <dbReference type="ChEBI" id="CHEBI:29105"/>
    </cofactor>
    <text evidence="12">Binds 1 zinc ion per monomer.</text>
</comment>
<dbReference type="PANTHER" id="PTHR30313:SF2">
    <property type="entry name" value="DNA PRIMASE"/>
    <property type="match status" value="1"/>
</dbReference>
<dbReference type="SUPFAM" id="SSF56731">
    <property type="entry name" value="DNA primase core"/>
    <property type="match status" value="1"/>
</dbReference>
<dbReference type="Pfam" id="PF08275">
    <property type="entry name" value="DNAG_N"/>
    <property type="match status" value="1"/>
</dbReference>
<organism evidence="14 15">
    <name type="scientific">Thermosulfurimonas marina</name>
    <dbReference type="NCBI Taxonomy" id="2047767"/>
    <lineage>
        <taxon>Bacteria</taxon>
        <taxon>Pseudomonadati</taxon>
        <taxon>Thermodesulfobacteriota</taxon>
        <taxon>Thermodesulfobacteria</taxon>
        <taxon>Thermodesulfobacteriales</taxon>
        <taxon>Thermodesulfobacteriaceae</taxon>
        <taxon>Thermosulfurimonas</taxon>
    </lineage>
</organism>
<dbReference type="GO" id="GO:0008270">
    <property type="term" value="F:zinc ion binding"/>
    <property type="evidence" value="ECO:0007669"/>
    <property type="project" value="UniProtKB-UniRule"/>
</dbReference>
<dbReference type="InterPro" id="IPR050219">
    <property type="entry name" value="DnaG_primase"/>
</dbReference>
<keyword evidence="6 12" id="KW-0479">Metal-binding</keyword>
<dbReference type="SMART" id="SM00400">
    <property type="entry name" value="ZnF_CHCC"/>
    <property type="match status" value="1"/>
</dbReference>
<dbReference type="InterPro" id="IPR037068">
    <property type="entry name" value="DNA_primase_core_N_sf"/>
</dbReference>
<comment type="similarity">
    <text evidence="12">Belongs to the DnaG primase family.</text>
</comment>
<dbReference type="PROSITE" id="PS50880">
    <property type="entry name" value="TOPRIM"/>
    <property type="match status" value="1"/>
</dbReference>
<evidence type="ECO:0000256" key="4">
    <source>
        <dbReference type="ARBA" id="ARBA00022695"/>
    </source>
</evidence>
<dbReference type="InterPro" id="IPR006295">
    <property type="entry name" value="DNA_primase_DnaG"/>
</dbReference>